<sequence length="99" mass="11323">MSVVGFKIMVDDAKKGIIWIVWNGQLVNFWNDDWVRELMINEERARRGGAIKRWAYKSITVNSWQNSTVGWIKINVDGLLPMCGLKAAINDKAREPSSD</sequence>
<dbReference type="AlphaFoldDB" id="A0A9D3V867"/>
<reference evidence="1 2" key="1">
    <citation type="journal article" date="2021" name="Plant Biotechnol. J.">
        <title>Multi-omics assisted identification of the key and species-specific regulatory components of drought-tolerant mechanisms in Gossypium stocksii.</title>
        <authorList>
            <person name="Yu D."/>
            <person name="Ke L."/>
            <person name="Zhang D."/>
            <person name="Wu Y."/>
            <person name="Sun Y."/>
            <person name="Mei J."/>
            <person name="Sun J."/>
            <person name="Sun Y."/>
        </authorList>
    </citation>
    <scope>NUCLEOTIDE SEQUENCE [LARGE SCALE GENOMIC DNA]</scope>
    <source>
        <strain evidence="2">cv. E1</strain>
        <tissue evidence="1">Leaf</tissue>
    </source>
</reference>
<accession>A0A9D3V867</accession>
<dbReference type="EMBL" id="JAIQCV010000008">
    <property type="protein sequence ID" value="KAH1073790.1"/>
    <property type="molecule type" value="Genomic_DNA"/>
</dbReference>
<gene>
    <name evidence="1" type="ORF">J1N35_026118</name>
</gene>
<organism evidence="1 2">
    <name type="scientific">Gossypium stocksii</name>
    <dbReference type="NCBI Taxonomy" id="47602"/>
    <lineage>
        <taxon>Eukaryota</taxon>
        <taxon>Viridiplantae</taxon>
        <taxon>Streptophyta</taxon>
        <taxon>Embryophyta</taxon>
        <taxon>Tracheophyta</taxon>
        <taxon>Spermatophyta</taxon>
        <taxon>Magnoliopsida</taxon>
        <taxon>eudicotyledons</taxon>
        <taxon>Gunneridae</taxon>
        <taxon>Pentapetalae</taxon>
        <taxon>rosids</taxon>
        <taxon>malvids</taxon>
        <taxon>Malvales</taxon>
        <taxon>Malvaceae</taxon>
        <taxon>Malvoideae</taxon>
        <taxon>Gossypium</taxon>
    </lineage>
</organism>
<name>A0A9D3V867_9ROSI</name>
<evidence type="ECO:0000313" key="2">
    <source>
        <dbReference type="Proteomes" id="UP000828251"/>
    </source>
</evidence>
<evidence type="ECO:0000313" key="1">
    <source>
        <dbReference type="EMBL" id="KAH1073790.1"/>
    </source>
</evidence>
<dbReference type="OrthoDB" id="10531360at2759"/>
<dbReference type="Proteomes" id="UP000828251">
    <property type="component" value="Unassembled WGS sequence"/>
</dbReference>
<keyword evidence="2" id="KW-1185">Reference proteome</keyword>
<proteinExistence type="predicted"/>
<protein>
    <recommendedName>
        <fullName evidence="3">Reverse transcriptase zinc-binding domain-containing protein</fullName>
    </recommendedName>
</protein>
<comment type="caution">
    <text evidence="1">The sequence shown here is derived from an EMBL/GenBank/DDBJ whole genome shotgun (WGS) entry which is preliminary data.</text>
</comment>
<evidence type="ECO:0008006" key="3">
    <source>
        <dbReference type="Google" id="ProtNLM"/>
    </source>
</evidence>